<accession>A0A7W2PXV7</accession>
<comment type="caution">
    <text evidence="1">The sequence shown here is derived from an EMBL/GenBank/DDBJ whole genome shotgun (WGS) entry which is preliminary data.</text>
</comment>
<evidence type="ECO:0000313" key="1">
    <source>
        <dbReference type="EMBL" id="MBA6064881.1"/>
    </source>
</evidence>
<proteinExistence type="predicted"/>
<dbReference type="AlphaFoldDB" id="A0A7W2PXV7"/>
<dbReference type="EMBL" id="JACGDE010000004">
    <property type="protein sequence ID" value="MBA6064881.1"/>
    <property type="molecule type" value="Genomic_DNA"/>
</dbReference>
<reference evidence="1 2" key="1">
    <citation type="submission" date="2020-07" db="EMBL/GenBank/DDBJ databases">
        <title>Diversity of carbapenemase encoding genes among Pseudomonas putida group clinical isolates in a tertiary Brazilian hospital.</title>
        <authorList>
            <person name="Alberto-Lei F."/>
            <person name="Nodari C.S."/>
            <person name="Streling A.P."/>
            <person name="Paulino J.T."/>
            <person name="Bessa-Neto F.O."/>
            <person name="Cayo R."/>
            <person name="Gales A.C."/>
        </authorList>
    </citation>
    <scope>NUCLEOTIDE SEQUENCE [LARGE SCALE GENOMIC DNA]</scope>
    <source>
        <strain evidence="1 2">14802</strain>
    </source>
</reference>
<dbReference type="RefSeq" id="WP_182322514.1">
    <property type="nucleotide sequence ID" value="NZ_BQIL01000002.1"/>
</dbReference>
<evidence type="ECO:0000313" key="2">
    <source>
        <dbReference type="Proteomes" id="UP000541770"/>
    </source>
</evidence>
<name>A0A7W2PXV7_9PSED</name>
<organism evidence="1 2">
    <name type="scientific">Pseudomonas mosselii</name>
    <dbReference type="NCBI Taxonomy" id="78327"/>
    <lineage>
        <taxon>Bacteria</taxon>
        <taxon>Pseudomonadati</taxon>
        <taxon>Pseudomonadota</taxon>
        <taxon>Gammaproteobacteria</taxon>
        <taxon>Pseudomonadales</taxon>
        <taxon>Pseudomonadaceae</taxon>
        <taxon>Pseudomonas</taxon>
    </lineage>
</organism>
<dbReference type="Proteomes" id="UP000541770">
    <property type="component" value="Unassembled WGS sequence"/>
</dbReference>
<protein>
    <submittedName>
        <fullName evidence="1">Uncharacterized protein</fullName>
    </submittedName>
</protein>
<gene>
    <name evidence="1" type="ORF">H4C75_08895</name>
</gene>
<sequence>MNIIAKLLDNDIHYYVITRISSSRAMGKRNPARWPGLLQGMSRAAWERACLAIAGKIIAGQARSHAPLLPC</sequence>